<sequence length="325" mass="35365">MALVLCILGVGVHTIRAASAVDTDANVTITAEVDTTSALAMNYTGKITIDLYKIASMDVTGDVKTLEDGFKNSGINLSILKDNPTVATVEESIVNKALAVVDGVTPTATITIDRRTGQSSGYVSIPKGAGLYLYVPSAEDRRYLYEFTSYVLFAPTSQYITPRDNYEADEGMALDEWKYDVDFGLKSNQVPKLGTLIIEKKLDDYNESLAAASFVYKVKAQIDEKVVFDDVVTIEFESAGTQQIELEIPATATVTVEEVYTGASYELASNKVVNDLVIEAGGESTARFENRYDEEKMISGGISAVNTFVKRDGEYVHVGMDDIPQ</sequence>
<dbReference type="AlphaFoldDB" id="A0A1G5S5F6"/>
<proteinExistence type="predicted"/>
<evidence type="ECO:0000313" key="2">
    <source>
        <dbReference type="Proteomes" id="UP000199428"/>
    </source>
</evidence>
<protein>
    <submittedName>
        <fullName evidence="1">Uncharacterized protein</fullName>
    </submittedName>
</protein>
<reference evidence="1 2" key="1">
    <citation type="submission" date="2016-10" db="EMBL/GenBank/DDBJ databases">
        <authorList>
            <person name="de Groot N.N."/>
        </authorList>
    </citation>
    <scope>NUCLEOTIDE SEQUENCE [LARGE SCALE GENOMIC DNA]</scope>
    <source>
        <strain evidence="1 2">DSM 10317</strain>
    </source>
</reference>
<organism evidence="1 2">
    <name type="scientific">Pseudobutyrivibrio xylanivorans</name>
    <dbReference type="NCBI Taxonomy" id="185007"/>
    <lineage>
        <taxon>Bacteria</taxon>
        <taxon>Bacillati</taxon>
        <taxon>Bacillota</taxon>
        <taxon>Clostridia</taxon>
        <taxon>Lachnospirales</taxon>
        <taxon>Lachnospiraceae</taxon>
        <taxon>Pseudobutyrivibrio</taxon>
    </lineage>
</organism>
<gene>
    <name evidence="1" type="ORF">SAMN02910350_02574</name>
</gene>
<accession>A0A1G5S5F6</accession>
<name>A0A1G5S5F6_PSEXY</name>
<dbReference type="EMBL" id="FMWK01000017">
    <property type="protein sequence ID" value="SCZ80981.1"/>
    <property type="molecule type" value="Genomic_DNA"/>
</dbReference>
<evidence type="ECO:0000313" key="1">
    <source>
        <dbReference type="EMBL" id="SCZ80981.1"/>
    </source>
</evidence>
<dbReference type="Proteomes" id="UP000199428">
    <property type="component" value="Unassembled WGS sequence"/>
</dbReference>